<keyword evidence="7" id="KW-1185">Reference proteome</keyword>
<dbReference type="RefSeq" id="XP_066923770.1">
    <property type="nucleotide sequence ID" value="XM_067067669.1"/>
</dbReference>
<dbReference type="Proteomes" id="UP000594262">
    <property type="component" value="Unplaced"/>
</dbReference>
<evidence type="ECO:0000256" key="4">
    <source>
        <dbReference type="RuleBase" id="RU367091"/>
    </source>
</evidence>
<comment type="similarity">
    <text evidence="1 4">Belongs to the EMC2 family.</text>
</comment>
<dbReference type="EnsemblMetazoa" id="CLYHEMT019839.1">
    <property type="protein sequence ID" value="CLYHEMP019839.1"/>
    <property type="gene ID" value="CLYHEMG019839"/>
</dbReference>
<dbReference type="GeneID" id="136811070"/>
<comment type="function">
    <text evidence="4">Part of the endoplasmic reticulum membrane protein complex (EMC) that enables the energy-independent insertion into endoplasmic reticulum membranes of newly synthesized membrane proteins.</text>
</comment>
<dbReference type="InterPro" id="IPR039856">
    <property type="entry name" value="EMC2-like"/>
</dbReference>
<evidence type="ECO:0000256" key="1">
    <source>
        <dbReference type="ARBA" id="ARBA00010361"/>
    </source>
</evidence>
<organism evidence="6 7">
    <name type="scientific">Clytia hemisphaerica</name>
    <dbReference type="NCBI Taxonomy" id="252671"/>
    <lineage>
        <taxon>Eukaryota</taxon>
        <taxon>Metazoa</taxon>
        <taxon>Cnidaria</taxon>
        <taxon>Hydrozoa</taxon>
        <taxon>Hydroidolina</taxon>
        <taxon>Leptothecata</taxon>
        <taxon>Obeliida</taxon>
        <taxon>Clytiidae</taxon>
        <taxon>Clytia</taxon>
    </lineage>
</organism>
<reference evidence="6" key="1">
    <citation type="submission" date="2021-01" db="UniProtKB">
        <authorList>
            <consortium name="EnsemblMetazoa"/>
        </authorList>
    </citation>
    <scope>IDENTIFICATION</scope>
</reference>
<evidence type="ECO:0000259" key="5">
    <source>
        <dbReference type="Pfam" id="PF22890"/>
    </source>
</evidence>
<accession>A0A7M5X9X0</accession>
<dbReference type="InterPro" id="IPR011990">
    <property type="entry name" value="TPR-like_helical_dom_sf"/>
</dbReference>
<sequence length="292" mass="34134">MTEEIIDFENARLKMKKWREDIDRNSEEIVEYGECLIAEYASKLGDELWVLYEQVFVAALDCYRIDLAEECLAALHKQFPKSKRVFKLQGMYHEARQQYSKAEAVYTKMLEDEPANLVAKKRLIAMKKAQNKYEETIQELNDYLKDFMADQEAWMELSELYIHQQEFAKAAFCMEELILSHPHNHLYHQRYAEIHYTIGTSESMEKAKKYFAQALKLDPGNARALYGLYLAASNSVQGKSNTSSKKKSINLSQWTANKIVDMYSMQPNENQRKNMETMFEDLQISLPSNIPE</sequence>
<keyword evidence="2" id="KW-0677">Repeat</keyword>
<evidence type="ECO:0000313" key="7">
    <source>
        <dbReference type="Proteomes" id="UP000594262"/>
    </source>
</evidence>
<keyword evidence="4" id="KW-0256">Endoplasmic reticulum</keyword>
<name>A0A7M5X9X0_9CNID</name>
<dbReference type="Pfam" id="PF22890">
    <property type="entry name" value="TPR_EMC2"/>
    <property type="match status" value="1"/>
</dbReference>
<evidence type="ECO:0000256" key="3">
    <source>
        <dbReference type="ARBA" id="ARBA00022803"/>
    </source>
</evidence>
<dbReference type="PANTHER" id="PTHR12760">
    <property type="entry name" value="TETRATRICOPEPTIDE REPEAT PROTEIN"/>
    <property type="match status" value="1"/>
</dbReference>
<proteinExistence type="inferred from homology"/>
<dbReference type="SUPFAM" id="SSF48452">
    <property type="entry name" value="TPR-like"/>
    <property type="match status" value="1"/>
</dbReference>
<protein>
    <recommendedName>
        <fullName evidence="4">ER membrane protein complex subunit 2</fullName>
    </recommendedName>
</protein>
<keyword evidence="4" id="KW-0472">Membrane</keyword>
<comment type="subunit">
    <text evidence="4">Component of the ER membrane protein complex (EMC).</text>
</comment>
<evidence type="ECO:0000256" key="2">
    <source>
        <dbReference type="ARBA" id="ARBA00022737"/>
    </source>
</evidence>
<feature type="domain" description="EMC2 TPR-like" evidence="5">
    <location>
        <begin position="87"/>
        <end position="207"/>
    </location>
</feature>
<keyword evidence="3" id="KW-0802">TPR repeat</keyword>
<comment type="subcellular location">
    <subcellularLocation>
        <location evidence="4">Endoplasmic reticulum membrane</location>
        <topology evidence="4">Peripheral membrane protein</topology>
        <orientation evidence="4">Cytoplasmic side</orientation>
    </subcellularLocation>
</comment>
<dbReference type="Gene3D" id="1.25.40.10">
    <property type="entry name" value="Tetratricopeptide repeat domain"/>
    <property type="match status" value="1"/>
</dbReference>
<dbReference type="AlphaFoldDB" id="A0A7M5X9X0"/>
<evidence type="ECO:0000313" key="6">
    <source>
        <dbReference type="EnsemblMetazoa" id="CLYHEMP019839.1"/>
    </source>
</evidence>
<dbReference type="GO" id="GO:0072546">
    <property type="term" value="C:EMC complex"/>
    <property type="evidence" value="ECO:0007669"/>
    <property type="project" value="UniProtKB-UniRule"/>
</dbReference>
<dbReference type="OrthoDB" id="124397at2759"/>
<dbReference type="InterPro" id="IPR055217">
    <property type="entry name" value="TPR_EMC2"/>
</dbReference>